<evidence type="ECO:0000256" key="5">
    <source>
        <dbReference type="ARBA" id="ARBA00022741"/>
    </source>
</evidence>
<dbReference type="FunFam" id="3.40.50.620:FF:000032">
    <property type="entry name" value="Valine--tRNA ligase"/>
    <property type="match status" value="1"/>
</dbReference>
<feature type="domain" description="Aminoacyl-tRNA synthetase class Ia" evidence="11">
    <location>
        <begin position="23"/>
        <end position="565"/>
    </location>
</feature>
<dbReference type="GO" id="GO:0004832">
    <property type="term" value="F:valine-tRNA ligase activity"/>
    <property type="evidence" value="ECO:0007669"/>
    <property type="project" value="UniProtKB-UniRule"/>
</dbReference>
<keyword evidence="10" id="KW-0175">Coiled coil</keyword>
<dbReference type="PROSITE" id="PS00178">
    <property type="entry name" value="AA_TRNA_LIGASE_I"/>
    <property type="match status" value="1"/>
</dbReference>
<comment type="domain">
    <text evidence="10">The C-terminal coiled-coil domain is crucial for aminoacylation activity.</text>
</comment>
<comment type="similarity">
    <text evidence="10">Belongs to the class-I aminoacyl-tRNA synthetase family. ValS type 1 subfamily.</text>
</comment>
<dbReference type="InterPro" id="IPR002303">
    <property type="entry name" value="Valyl-tRNA_ligase"/>
</dbReference>
<evidence type="ECO:0000256" key="2">
    <source>
        <dbReference type="ARBA" id="ARBA00011245"/>
    </source>
</evidence>
<dbReference type="InterPro" id="IPR013155">
    <property type="entry name" value="M/V/L/I-tRNA-synth_anticd-bd"/>
</dbReference>
<feature type="coiled-coil region" evidence="10">
    <location>
        <begin position="814"/>
        <end position="848"/>
    </location>
</feature>
<dbReference type="Gene3D" id="3.90.740.10">
    <property type="entry name" value="Valyl/Leucyl/Isoleucyl-tRNA synthetase, editing domain"/>
    <property type="match status" value="2"/>
</dbReference>
<evidence type="ECO:0000256" key="8">
    <source>
        <dbReference type="ARBA" id="ARBA00023146"/>
    </source>
</evidence>
<evidence type="ECO:0000256" key="4">
    <source>
        <dbReference type="ARBA" id="ARBA00022598"/>
    </source>
</evidence>
<dbReference type="PRINTS" id="PR00986">
    <property type="entry name" value="TRNASYNTHVAL"/>
</dbReference>
<reference evidence="13 14" key="1">
    <citation type="submission" date="2018-10" db="EMBL/GenBank/DDBJ databases">
        <title>An updated phylogeny of the Alphaproteobacteria reveals that the parasitic Rickettsiales and Holosporales have independent origins.</title>
        <authorList>
            <person name="Munoz-Gomez S.A."/>
            <person name="Hess S."/>
            <person name="Burger G."/>
            <person name="Lang B.F."/>
            <person name="Susko E."/>
            <person name="Slamovits C.H."/>
            <person name="Roger A.J."/>
        </authorList>
    </citation>
    <scope>NUCLEOTIDE SEQUENCE [LARGE SCALE GENOMIC DNA]</scope>
    <source>
        <strain evidence="13">HOLO01</strain>
    </source>
</reference>
<feature type="short sequence motif" description="'HIGH' region" evidence="10">
    <location>
        <begin position="41"/>
        <end position="51"/>
    </location>
</feature>
<dbReference type="InterPro" id="IPR009008">
    <property type="entry name" value="Val/Leu/Ile-tRNA-synth_edit"/>
</dbReference>
<evidence type="ECO:0000256" key="7">
    <source>
        <dbReference type="ARBA" id="ARBA00022917"/>
    </source>
</evidence>
<dbReference type="HAMAP" id="MF_02004">
    <property type="entry name" value="Val_tRNA_synth_type1"/>
    <property type="match status" value="1"/>
</dbReference>
<dbReference type="PANTHER" id="PTHR11946">
    <property type="entry name" value="VALYL-TRNA SYNTHETASES"/>
    <property type="match status" value="1"/>
</dbReference>
<evidence type="ECO:0000259" key="11">
    <source>
        <dbReference type="Pfam" id="PF00133"/>
    </source>
</evidence>
<dbReference type="SUPFAM" id="SSF52374">
    <property type="entry name" value="Nucleotidylyl transferase"/>
    <property type="match status" value="1"/>
</dbReference>
<evidence type="ECO:0000313" key="14">
    <source>
        <dbReference type="Proteomes" id="UP000293550"/>
    </source>
</evidence>
<dbReference type="SUPFAM" id="SSF50677">
    <property type="entry name" value="ValRS/IleRS/LeuRS editing domain"/>
    <property type="match status" value="1"/>
</dbReference>
<evidence type="ECO:0000256" key="10">
    <source>
        <dbReference type="HAMAP-Rule" id="MF_02004"/>
    </source>
</evidence>
<comment type="function">
    <text evidence="10">Catalyzes the attachment of valine to tRNA(Val). As ValRS can inadvertently accommodate and process structurally similar amino acids such as threonine, to avoid such errors, it has a 'posttransfer' editing activity that hydrolyzes mischarged Thr-tRNA(Val) in a tRNA-dependent manner.</text>
</comment>
<evidence type="ECO:0000256" key="3">
    <source>
        <dbReference type="ARBA" id="ARBA00022490"/>
    </source>
</evidence>
<comment type="caution">
    <text evidence="13">The sequence shown here is derived from an EMBL/GenBank/DDBJ whole genome shotgun (WGS) entry which is preliminary data.</text>
</comment>
<dbReference type="OrthoDB" id="9810365at2"/>
<dbReference type="InterPro" id="IPR033705">
    <property type="entry name" value="Anticodon_Ia_Val"/>
</dbReference>
<name>A0A4Q7DIM3_9PROT</name>
<dbReference type="EC" id="6.1.1.9" evidence="10"/>
<dbReference type="InterPro" id="IPR014729">
    <property type="entry name" value="Rossmann-like_a/b/a_fold"/>
</dbReference>
<evidence type="ECO:0000313" key="13">
    <source>
        <dbReference type="EMBL" id="RZI45834.1"/>
    </source>
</evidence>
<keyword evidence="3 10" id="KW-0963">Cytoplasm</keyword>
<comment type="subunit">
    <text evidence="2 10">Monomer.</text>
</comment>
<proteinExistence type="inferred from homology"/>
<keyword evidence="8 10" id="KW-0030">Aminoacyl-tRNA synthetase</keyword>
<keyword evidence="5 10" id="KW-0547">Nucleotide-binding</keyword>
<comment type="domain">
    <text evidence="10">ValRS has two distinct active sites: one for aminoacylation and one for editing. The misactivated threonine is translocated from the active site to the editing site.</text>
</comment>
<dbReference type="GO" id="GO:0002161">
    <property type="term" value="F:aminoacyl-tRNA deacylase activity"/>
    <property type="evidence" value="ECO:0007669"/>
    <property type="project" value="InterPro"/>
</dbReference>
<dbReference type="PANTHER" id="PTHR11946:SF93">
    <property type="entry name" value="VALINE--TRNA LIGASE, CHLOROPLASTIC_MITOCHONDRIAL 2"/>
    <property type="match status" value="1"/>
</dbReference>
<dbReference type="RefSeq" id="WP_130154087.1">
    <property type="nucleotide sequence ID" value="NZ_SCFB01000006.1"/>
</dbReference>
<dbReference type="Gene3D" id="1.10.730.10">
    <property type="entry name" value="Isoleucyl-tRNA Synthetase, Domain 1"/>
    <property type="match status" value="1"/>
</dbReference>
<evidence type="ECO:0000256" key="6">
    <source>
        <dbReference type="ARBA" id="ARBA00022840"/>
    </source>
</evidence>
<sequence length="878" mass="101041">MLEKTFNPKSFESIRYLQTQPFFKADPTSDKNPFTLMMPPPNVTGSLHLGHALTYTLQDILVRFKRQCGFDALWQPGTDHAGIATQMVVERQLAEKNISRQDLGRDAFLEKVWEWKKESGDTIVEQQRRLGISPDWERSRFTMDEGLSEAVSKVFIELYQKGLIYRAKRLVNWDSKLKTAISDLEVINQDVKGHLYYIRYPLADDPTQGILVATTRPETLFGDTAVAVHPDDERYQHLIGKMVHLPLTDRVIPIIADTYCDPEKGTGAVKITPGHDFNDFAVGERHGLPQINILDADACLNDQVPAEFQGLSVDKGCEKVVTELAEHALLINVEAITHAVPYGDRSGVQIQPWLTDQWFVDAKVLAEPAIKAVEEGRIRFVPEQWNNTYFEWLRNIQPWCISRQIWWGHQIPAWYGPDGHVFVAKDDEAAQAQAIAHYGEKVNLTRDTDVLDTWFSSALWPFSTLGWPQDETLLDRYYPTDVLITGFDIIFFWVARMIMMGLYFKDDVPFRTVYIHALVRDEKGQKMSKSKGNIINPLEIIDKYGTDALRFTLAALAAPGRDIKLGESRVEGYRNFLTKIWNSARFLQMNDCTYNPDFDSNNCQHLLNRWIVYKTKMLARDVHQHLETYRFDWGAQSLYQFLWGNFCDIYIECLKPLLHETDDQDLHQETRQTASWVLLEFLKVAHPFIPLVTEELWHAFYPNAPHLLIQSAWPAIDGALAENKDLKAVDFALSIVAEVRSLRGLFNLSPNLKIPLLLDGGCMNDATVLQAHQSWILHLARLESFDFNPKDEEKQKSVPFVIGQNTFYLKLGHLINLEAAYKVLDIKLETLMKESNHLENKLRNTAYQQAKPESWQTDKQLLETKQHEQKRLRRIVEG</sequence>
<dbReference type="Pfam" id="PF08264">
    <property type="entry name" value="Anticodon_1"/>
    <property type="match status" value="1"/>
</dbReference>
<dbReference type="CDD" id="cd00817">
    <property type="entry name" value="ValRS_core"/>
    <property type="match status" value="1"/>
</dbReference>
<dbReference type="GO" id="GO:0006438">
    <property type="term" value="P:valyl-tRNA aminoacylation"/>
    <property type="evidence" value="ECO:0007669"/>
    <property type="project" value="UniProtKB-UniRule"/>
</dbReference>
<dbReference type="GO" id="GO:0005524">
    <property type="term" value="F:ATP binding"/>
    <property type="evidence" value="ECO:0007669"/>
    <property type="project" value="UniProtKB-UniRule"/>
</dbReference>
<accession>A0A4Q7DIM3</accession>
<gene>
    <name evidence="10" type="primary">valS</name>
    <name evidence="13" type="ORF">EQU50_05210</name>
</gene>
<dbReference type="Pfam" id="PF00133">
    <property type="entry name" value="tRNA-synt_1"/>
    <property type="match status" value="1"/>
</dbReference>
<dbReference type="NCBIfam" id="TIGR00422">
    <property type="entry name" value="valS"/>
    <property type="match status" value="1"/>
</dbReference>
<dbReference type="GO" id="GO:0005829">
    <property type="term" value="C:cytosol"/>
    <property type="evidence" value="ECO:0007669"/>
    <property type="project" value="TreeGrafter"/>
</dbReference>
<evidence type="ECO:0000256" key="1">
    <source>
        <dbReference type="ARBA" id="ARBA00004496"/>
    </source>
</evidence>
<dbReference type="InterPro" id="IPR009080">
    <property type="entry name" value="tRNAsynth_Ia_anticodon-bd"/>
</dbReference>
<dbReference type="Gene3D" id="3.40.50.620">
    <property type="entry name" value="HUPs"/>
    <property type="match status" value="2"/>
</dbReference>
<keyword evidence="6 10" id="KW-0067">ATP-binding</keyword>
<keyword evidence="4 10" id="KW-0436">Ligase</keyword>
<dbReference type="Proteomes" id="UP000293550">
    <property type="component" value="Unassembled WGS sequence"/>
</dbReference>
<evidence type="ECO:0000259" key="12">
    <source>
        <dbReference type="Pfam" id="PF08264"/>
    </source>
</evidence>
<keyword evidence="14" id="KW-1185">Reference proteome</keyword>
<feature type="short sequence motif" description="'KMSKS' region" evidence="10">
    <location>
        <begin position="526"/>
        <end position="530"/>
    </location>
</feature>
<dbReference type="EMBL" id="SCFB01000006">
    <property type="protein sequence ID" value="RZI45834.1"/>
    <property type="molecule type" value="Genomic_DNA"/>
</dbReference>
<dbReference type="InterPro" id="IPR001412">
    <property type="entry name" value="aa-tRNA-synth_I_CS"/>
</dbReference>
<dbReference type="AlphaFoldDB" id="A0A4Q7DIM3"/>
<dbReference type="CDD" id="cd07962">
    <property type="entry name" value="Anticodon_Ia_Val"/>
    <property type="match status" value="1"/>
</dbReference>
<dbReference type="NCBIfam" id="NF004349">
    <property type="entry name" value="PRK05729.1"/>
    <property type="match status" value="1"/>
</dbReference>
<protein>
    <recommendedName>
        <fullName evidence="10">Valine--tRNA ligase</fullName>
        <ecNumber evidence="10">6.1.1.9</ecNumber>
    </recommendedName>
    <alternativeName>
        <fullName evidence="10">Valyl-tRNA synthetase</fullName>
        <shortName evidence="10">ValRS</shortName>
    </alternativeName>
</protein>
<comment type="catalytic activity">
    <reaction evidence="9 10">
        <text>tRNA(Val) + L-valine + ATP = L-valyl-tRNA(Val) + AMP + diphosphate</text>
        <dbReference type="Rhea" id="RHEA:10704"/>
        <dbReference type="Rhea" id="RHEA-COMP:9672"/>
        <dbReference type="Rhea" id="RHEA-COMP:9708"/>
        <dbReference type="ChEBI" id="CHEBI:30616"/>
        <dbReference type="ChEBI" id="CHEBI:33019"/>
        <dbReference type="ChEBI" id="CHEBI:57762"/>
        <dbReference type="ChEBI" id="CHEBI:78442"/>
        <dbReference type="ChEBI" id="CHEBI:78537"/>
        <dbReference type="ChEBI" id="CHEBI:456215"/>
        <dbReference type="EC" id="6.1.1.9"/>
    </reaction>
</comment>
<dbReference type="InterPro" id="IPR002300">
    <property type="entry name" value="aa-tRNA-synth_Ia"/>
</dbReference>
<comment type="subcellular location">
    <subcellularLocation>
        <location evidence="1 10">Cytoplasm</location>
    </subcellularLocation>
</comment>
<keyword evidence="7 10" id="KW-0648">Protein biosynthesis</keyword>
<dbReference type="SUPFAM" id="SSF47323">
    <property type="entry name" value="Anticodon-binding domain of a subclass of class I aminoacyl-tRNA synthetases"/>
    <property type="match status" value="1"/>
</dbReference>
<evidence type="ECO:0000256" key="9">
    <source>
        <dbReference type="ARBA" id="ARBA00047552"/>
    </source>
</evidence>
<feature type="binding site" evidence="10">
    <location>
        <position position="529"/>
    </location>
    <ligand>
        <name>ATP</name>
        <dbReference type="ChEBI" id="CHEBI:30616"/>
    </ligand>
</feature>
<organism evidence="13 14">
    <name type="scientific">Candidatus Finniella inopinata</name>
    <dbReference type="NCBI Taxonomy" id="1696036"/>
    <lineage>
        <taxon>Bacteria</taxon>
        <taxon>Pseudomonadati</taxon>
        <taxon>Pseudomonadota</taxon>
        <taxon>Alphaproteobacteria</taxon>
        <taxon>Holosporales</taxon>
        <taxon>Candidatus Paracaedibacteraceae</taxon>
        <taxon>Candidatus Finniella</taxon>
    </lineage>
</organism>
<feature type="domain" description="Methionyl/Valyl/Leucyl/Isoleucyl-tRNA synthetase anticodon-binding" evidence="12">
    <location>
        <begin position="608"/>
        <end position="755"/>
    </location>
</feature>